<evidence type="ECO:0000313" key="2">
    <source>
        <dbReference type="EnsemblMetazoa" id="GPPI014509-PA"/>
    </source>
</evidence>
<protein>
    <submittedName>
        <fullName evidence="2">Uncharacterized protein</fullName>
    </submittedName>
</protein>
<dbReference type="EMBL" id="JXJN01006589">
    <property type="status" value="NOT_ANNOTATED_CDS"/>
    <property type="molecule type" value="Genomic_DNA"/>
</dbReference>
<keyword evidence="1" id="KW-0812">Transmembrane</keyword>
<dbReference type="VEuPathDB" id="VectorBase:GPPI014509"/>
<keyword evidence="1" id="KW-0472">Membrane</keyword>
<dbReference type="Proteomes" id="UP000092460">
    <property type="component" value="Unassembled WGS sequence"/>
</dbReference>
<evidence type="ECO:0000256" key="1">
    <source>
        <dbReference type="SAM" id="Phobius"/>
    </source>
</evidence>
<reference evidence="3" key="1">
    <citation type="submission" date="2015-01" db="EMBL/GenBank/DDBJ databases">
        <authorList>
            <person name="Aksoy S."/>
            <person name="Warren W."/>
            <person name="Wilson R.K."/>
        </authorList>
    </citation>
    <scope>NUCLEOTIDE SEQUENCE [LARGE SCALE GENOMIC DNA]</scope>
    <source>
        <strain evidence="3">IAEA</strain>
    </source>
</reference>
<proteinExistence type="predicted"/>
<evidence type="ECO:0000313" key="3">
    <source>
        <dbReference type="Proteomes" id="UP000092460"/>
    </source>
</evidence>
<keyword evidence="3" id="KW-1185">Reference proteome</keyword>
<dbReference type="AlphaFoldDB" id="A0A1B0B075"/>
<sequence length="185" mass="20597">MCDFKVLAGRAKDPPKILQSSFSQERVDLNRYLSTGHNEINRIPCWRCFIQLFRSLMDISVPQNSKFNFLVAENKFHGLIKIYLKHEQSLVLAYVEVCGADISLDIKYQSVVRVPLYFRVLSSQRRRVHAAAIADDGPHAFAILAVAVAAAVVAAAAVAAGLHDSLSGHAFEDLVFVQFVHCQQV</sequence>
<feature type="transmembrane region" description="Helical" evidence="1">
    <location>
        <begin position="140"/>
        <end position="162"/>
    </location>
</feature>
<accession>A0A1B0B075</accession>
<organism evidence="2 3">
    <name type="scientific">Glossina palpalis gambiensis</name>
    <dbReference type="NCBI Taxonomy" id="67801"/>
    <lineage>
        <taxon>Eukaryota</taxon>
        <taxon>Metazoa</taxon>
        <taxon>Ecdysozoa</taxon>
        <taxon>Arthropoda</taxon>
        <taxon>Hexapoda</taxon>
        <taxon>Insecta</taxon>
        <taxon>Pterygota</taxon>
        <taxon>Neoptera</taxon>
        <taxon>Endopterygota</taxon>
        <taxon>Diptera</taxon>
        <taxon>Brachycera</taxon>
        <taxon>Muscomorpha</taxon>
        <taxon>Hippoboscoidea</taxon>
        <taxon>Glossinidae</taxon>
        <taxon>Glossina</taxon>
    </lineage>
</organism>
<dbReference type="EnsemblMetazoa" id="GPPI014509-RA">
    <property type="protein sequence ID" value="GPPI014509-PA"/>
    <property type="gene ID" value="GPPI014509"/>
</dbReference>
<reference evidence="2" key="2">
    <citation type="submission" date="2020-05" db="UniProtKB">
        <authorList>
            <consortium name="EnsemblMetazoa"/>
        </authorList>
    </citation>
    <scope>IDENTIFICATION</scope>
    <source>
        <strain evidence="2">IAEA</strain>
    </source>
</reference>
<keyword evidence="1" id="KW-1133">Transmembrane helix</keyword>
<name>A0A1B0B075_9MUSC</name>